<dbReference type="PANTHER" id="PTHR12286:SF5">
    <property type="entry name" value="SACCHAROPINE DEHYDROGENASE-LIKE OXIDOREDUCTASE"/>
    <property type="match status" value="1"/>
</dbReference>
<dbReference type="PANTHER" id="PTHR12286">
    <property type="entry name" value="SACCHAROPINE DEHYDROGENASE-LIKE OXIDOREDUCTASE"/>
    <property type="match status" value="1"/>
</dbReference>
<dbReference type="SUPFAM" id="SSF51735">
    <property type="entry name" value="NAD(P)-binding Rossmann-fold domains"/>
    <property type="match status" value="1"/>
</dbReference>
<name>A0ABN1SYP8_9ACTN</name>
<dbReference type="Gene3D" id="3.40.50.720">
    <property type="entry name" value="NAD(P)-binding Rossmann-like Domain"/>
    <property type="match status" value="1"/>
</dbReference>
<evidence type="ECO:0000256" key="1">
    <source>
        <dbReference type="SAM" id="MobiDB-lite"/>
    </source>
</evidence>
<feature type="domain" description="Saccharopine dehydrogenase NADP binding" evidence="3">
    <location>
        <begin position="13"/>
        <end position="131"/>
    </location>
</feature>
<dbReference type="Pfam" id="PF03435">
    <property type="entry name" value="Sacchrp_dh_NADP"/>
    <property type="match status" value="1"/>
</dbReference>
<dbReference type="Proteomes" id="UP001501072">
    <property type="component" value="Unassembled WGS sequence"/>
</dbReference>
<dbReference type="InterPro" id="IPR051276">
    <property type="entry name" value="Saccharopine_DH-like_oxidrdct"/>
</dbReference>
<accession>A0ABN1SYP8</accession>
<dbReference type="EMBL" id="BAAAHU010000019">
    <property type="protein sequence ID" value="GAA1008890.1"/>
    <property type="molecule type" value="Genomic_DNA"/>
</dbReference>
<keyword evidence="5" id="KW-1185">Reference proteome</keyword>
<comment type="caution">
    <text evidence="4">The sequence shown here is derived from an EMBL/GenBank/DDBJ whole genome shotgun (WGS) entry which is preliminary data.</text>
</comment>
<proteinExistence type="predicted"/>
<dbReference type="InterPro" id="IPR005097">
    <property type="entry name" value="Sacchrp_dh_NADP-bd"/>
</dbReference>
<reference evidence="4 5" key="1">
    <citation type="journal article" date="2019" name="Int. J. Syst. Evol. Microbiol.">
        <title>The Global Catalogue of Microorganisms (GCM) 10K type strain sequencing project: providing services to taxonomists for standard genome sequencing and annotation.</title>
        <authorList>
            <consortium name="The Broad Institute Genomics Platform"/>
            <consortium name="The Broad Institute Genome Sequencing Center for Infectious Disease"/>
            <person name="Wu L."/>
            <person name="Ma J."/>
        </authorList>
    </citation>
    <scope>NUCLEOTIDE SEQUENCE [LARGE SCALE GENOMIC DNA]</scope>
    <source>
        <strain evidence="4 5">JCM 11269</strain>
    </source>
</reference>
<gene>
    <name evidence="4" type="ORF">GCM10009564_22620</name>
</gene>
<evidence type="ECO:0000259" key="3">
    <source>
        <dbReference type="Pfam" id="PF03435"/>
    </source>
</evidence>
<feature type="compositionally biased region" description="Basic and acidic residues" evidence="1">
    <location>
        <begin position="200"/>
        <end position="211"/>
    </location>
</feature>
<dbReference type="InterPro" id="IPR036291">
    <property type="entry name" value="NAD(P)-bd_dom_sf"/>
</dbReference>
<keyword evidence="2" id="KW-0472">Membrane</keyword>
<organism evidence="4 5">
    <name type="scientific">Streptomyces thermogriseus</name>
    <dbReference type="NCBI Taxonomy" id="75292"/>
    <lineage>
        <taxon>Bacteria</taxon>
        <taxon>Bacillati</taxon>
        <taxon>Actinomycetota</taxon>
        <taxon>Actinomycetes</taxon>
        <taxon>Kitasatosporales</taxon>
        <taxon>Streptomycetaceae</taxon>
        <taxon>Streptomyces</taxon>
    </lineage>
</organism>
<evidence type="ECO:0000313" key="4">
    <source>
        <dbReference type="EMBL" id="GAA1008890.1"/>
    </source>
</evidence>
<sequence length="392" mass="41850">MSRLNKTERPYDIVLFGATGFVGTLTAAYLAAHAPEGLRWAIAGRSEERLHALRERLSGDTSVGVLRADASDPASLRELARCTRVLATTVGPYVLHGEGLVAACADSGTDYLDLCGEPEFVDLVYVRHDTRARETGARLVHACGFDSVPHDLGVYFTVRQLPEGVPLTVDGFVRADGALSGGTLASALNQFARPLRMRAAARDRARHEPRTPGRRASTPAGAPRFAGEVGAWVLPLPTVDPQIVRRSARMLERYGPDFRYRHYAAVRHLPVAVGGVAAVGAAVAAAQLPPVRRWLSGRLRPGQGPSAERRARSWFSVRFVGEGGGRRVLTEVAGGDPGYGETAKMFAESALSLALDDLPPTAGQVTTAVAMGDALIARLRRAGLTFRTAAAM</sequence>
<evidence type="ECO:0000313" key="5">
    <source>
        <dbReference type="Proteomes" id="UP001501072"/>
    </source>
</evidence>
<keyword evidence="2" id="KW-1133">Transmembrane helix</keyword>
<protein>
    <submittedName>
        <fullName evidence="4">Saccharopine dehydrogenase NADP-binding domain-containing protein</fullName>
    </submittedName>
</protein>
<dbReference type="RefSeq" id="WP_346072849.1">
    <property type="nucleotide sequence ID" value="NZ_BAAAHU010000019.1"/>
</dbReference>
<feature type="region of interest" description="Disordered" evidence="1">
    <location>
        <begin position="200"/>
        <end position="223"/>
    </location>
</feature>
<feature type="transmembrane region" description="Helical" evidence="2">
    <location>
        <begin position="12"/>
        <end position="32"/>
    </location>
</feature>
<evidence type="ECO:0000256" key="2">
    <source>
        <dbReference type="SAM" id="Phobius"/>
    </source>
</evidence>
<keyword evidence="2" id="KW-0812">Transmembrane</keyword>